<evidence type="ECO:0000259" key="1">
    <source>
        <dbReference type="Pfam" id="PF03992"/>
    </source>
</evidence>
<accession>A0A0R2GZ06</accession>
<dbReference type="PATRIC" id="fig|148604.4.peg.181"/>
<feature type="domain" description="ABM" evidence="1">
    <location>
        <begin position="91"/>
        <end position="140"/>
    </location>
</feature>
<proteinExistence type="predicted"/>
<dbReference type="OrthoDB" id="2157140at2"/>
<name>A0A0R2GZ06_9LACO</name>
<organism evidence="2 3">
    <name type="scientific">Limosilactobacillus ingluviei</name>
    <dbReference type="NCBI Taxonomy" id="148604"/>
    <lineage>
        <taxon>Bacteria</taxon>
        <taxon>Bacillati</taxon>
        <taxon>Bacillota</taxon>
        <taxon>Bacilli</taxon>
        <taxon>Lactobacillales</taxon>
        <taxon>Lactobacillaceae</taxon>
        <taxon>Limosilactobacillus</taxon>
    </lineage>
</organism>
<dbReference type="STRING" id="1203076.GCA_000312405_00020"/>
<dbReference type="Proteomes" id="UP000051639">
    <property type="component" value="Unassembled WGS sequence"/>
</dbReference>
<dbReference type="EMBL" id="JQBA01000011">
    <property type="protein sequence ID" value="KRN44614.1"/>
    <property type="molecule type" value="Genomic_DNA"/>
</dbReference>
<dbReference type="InterPro" id="IPR011008">
    <property type="entry name" value="Dimeric_a/b-barrel"/>
</dbReference>
<dbReference type="RefSeq" id="WP_056994123.1">
    <property type="nucleotide sequence ID" value="NZ_JQBA01000011.1"/>
</dbReference>
<sequence>MLNELSYTLGSRAYLMARAASLAPRPCKLYASSRVPDKYALFDFSGQRSQFAAPIRLKPITAVGSDEFRGLLSYQSFSFGRKDRKMLRQWANELLATTAQTMPALLTGYLTRRKDDAGTLVLLTWWQTPAALEAWLNSSAAAPLRQYAHSDRRGQYFSDHYRLVD</sequence>
<comment type="caution">
    <text evidence="2">The sequence shown here is derived from an EMBL/GenBank/DDBJ whole genome shotgun (WGS) entry which is preliminary data.</text>
</comment>
<gene>
    <name evidence="2" type="ORF">IV41_GL000178</name>
</gene>
<reference evidence="2 3" key="1">
    <citation type="journal article" date="2015" name="Genome Announc.">
        <title>Expanding the biotechnology potential of lactobacilli through comparative genomics of 213 strains and associated genera.</title>
        <authorList>
            <person name="Sun Z."/>
            <person name="Harris H.M."/>
            <person name="McCann A."/>
            <person name="Guo C."/>
            <person name="Argimon S."/>
            <person name="Zhang W."/>
            <person name="Yang X."/>
            <person name="Jeffery I.B."/>
            <person name="Cooney J.C."/>
            <person name="Kagawa T.F."/>
            <person name="Liu W."/>
            <person name="Song Y."/>
            <person name="Salvetti E."/>
            <person name="Wrobel A."/>
            <person name="Rasinkangas P."/>
            <person name="Parkhill J."/>
            <person name="Rea M.C."/>
            <person name="O'Sullivan O."/>
            <person name="Ritari J."/>
            <person name="Douillard F.P."/>
            <person name="Paul Ross R."/>
            <person name="Yang R."/>
            <person name="Briner A.E."/>
            <person name="Felis G.E."/>
            <person name="de Vos W.M."/>
            <person name="Barrangou R."/>
            <person name="Klaenhammer T.R."/>
            <person name="Caufield P.W."/>
            <person name="Cui Y."/>
            <person name="Zhang H."/>
            <person name="O'Toole P.W."/>
        </authorList>
    </citation>
    <scope>NUCLEOTIDE SEQUENCE [LARGE SCALE GENOMIC DNA]</scope>
    <source>
        <strain evidence="2 3">DSM 14792</strain>
    </source>
</reference>
<evidence type="ECO:0000313" key="2">
    <source>
        <dbReference type="EMBL" id="KRN44614.1"/>
    </source>
</evidence>
<evidence type="ECO:0000313" key="3">
    <source>
        <dbReference type="Proteomes" id="UP000051639"/>
    </source>
</evidence>
<dbReference type="Gene3D" id="3.30.70.100">
    <property type="match status" value="1"/>
</dbReference>
<dbReference type="SUPFAM" id="SSF54909">
    <property type="entry name" value="Dimeric alpha+beta barrel"/>
    <property type="match status" value="1"/>
</dbReference>
<dbReference type="Pfam" id="PF03992">
    <property type="entry name" value="ABM"/>
    <property type="match status" value="1"/>
</dbReference>
<dbReference type="InterPro" id="IPR007138">
    <property type="entry name" value="ABM_dom"/>
</dbReference>
<keyword evidence="3" id="KW-1185">Reference proteome</keyword>
<protein>
    <recommendedName>
        <fullName evidence="1">ABM domain-containing protein</fullName>
    </recommendedName>
</protein>
<dbReference type="AlphaFoldDB" id="A0A0R2GZ06"/>